<evidence type="ECO:0000313" key="7">
    <source>
        <dbReference type="EMBL" id="QEW02296.1"/>
    </source>
</evidence>
<gene>
    <name evidence="7" type="ORF">F6J85_03745</name>
</gene>
<comment type="cofactor">
    <cofactor evidence="1">
        <name>Mg(2+)</name>
        <dbReference type="ChEBI" id="CHEBI:18420"/>
    </cofactor>
</comment>
<feature type="domain" description="HpcH/HpaI aldolase/citrate lyase" evidence="6">
    <location>
        <begin position="8"/>
        <end position="218"/>
    </location>
</feature>
<proteinExistence type="predicted"/>
<dbReference type="InterPro" id="IPR040442">
    <property type="entry name" value="Pyrv_kinase-like_dom_sf"/>
</dbReference>
<dbReference type="GO" id="GO:0000287">
    <property type="term" value="F:magnesium ion binding"/>
    <property type="evidence" value="ECO:0007669"/>
    <property type="project" value="TreeGrafter"/>
</dbReference>
<dbReference type="InterPro" id="IPR005000">
    <property type="entry name" value="Aldolase/citrate-lyase_domain"/>
</dbReference>
<evidence type="ECO:0000256" key="1">
    <source>
        <dbReference type="ARBA" id="ARBA00001946"/>
    </source>
</evidence>
<dbReference type="InterPro" id="IPR015813">
    <property type="entry name" value="Pyrv/PenolPyrv_kinase-like_dom"/>
</dbReference>
<keyword evidence="3 5" id="KW-0460">Magnesium</keyword>
<feature type="binding site" evidence="5">
    <location>
        <position position="123"/>
    </location>
    <ligand>
        <name>Mg(2+)</name>
        <dbReference type="ChEBI" id="CHEBI:18420"/>
    </ligand>
</feature>
<keyword evidence="2 5" id="KW-0479">Metal-binding</keyword>
<keyword evidence="8" id="KW-1185">Reference proteome</keyword>
<feature type="binding site" evidence="4">
    <location>
        <position position="70"/>
    </location>
    <ligand>
        <name>substrate</name>
    </ligand>
</feature>
<keyword evidence="7" id="KW-0456">Lyase</keyword>
<name>A0A5J6L1J3_9MICO</name>
<sequence>MTRRTLVALYAPADRPERFGKALDAGADAVIVDLEDAVTLSRKAQAREALTDFAAAWTERGEHAPAVQVRINARGAAAHDEDLAAVADLPASFGIRLPKTESADDVAAIRSALPGREVHALLESALSIERAFEIATAGVASIAAGEADLRAELGVPAGPAGEPGLAWSRARIVNAAAAAGLQLPLMAVWADVADLEGLEQSCRAGRALGYAGRTAVHPRQIEVIRRVFTPDADEVARAQRIVDRVAAAAADGTGAFVLEDGTFIDVAMVKAAERVLAASDHPAG</sequence>
<evidence type="ECO:0000313" key="8">
    <source>
        <dbReference type="Proteomes" id="UP000325516"/>
    </source>
</evidence>
<dbReference type="RefSeq" id="WP_150923886.1">
    <property type="nucleotide sequence ID" value="NZ_CP044232.1"/>
</dbReference>
<dbReference type="PANTHER" id="PTHR32308:SF10">
    <property type="entry name" value="CITRATE LYASE SUBUNIT BETA"/>
    <property type="match status" value="1"/>
</dbReference>
<evidence type="ECO:0000256" key="3">
    <source>
        <dbReference type="ARBA" id="ARBA00022842"/>
    </source>
</evidence>
<dbReference type="PIRSF" id="PIRSF015582">
    <property type="entry name" value="Cit_lyase_B"/>
    <property type="match status" value="1"/>
</dbReference>
<dbReference type="AlphaFoldDB" id="A0A5J6L1J3"/>
<organism evidence="7 8">
    <name type="scientific">Microbacterium lushaniae</name>
    <dbReference type="NCBI Taxonomy" id="2614639"/>
    <lineage>
        <taxon>Bacteria</taxon>
        <taxon>Bacillati</taxon>
        <taxon>Actinomycetota</taxon>
        <taxon>Actinomycetes</taxon>
        <taxon>Micrococcales</taxon>
        <taxon>Microbacteriaceae</taxon>
        <taxon>Microbacterium</taxon>
    </lineage>
</organism>
<evidence type="ECO:0000259" key="6">
    <source>
        <dbReference type="Pfam" id="PF03328"/>
    </source>
</evidence>
<dbReference type="EMBL" id="CP044232">
    <property type="protein sequence ID" value="QEW02296.1"/>
    <property type="molecule type" value="Genomic_DNA"/>
</dbReference>
<dbReference type="Gene3D" id="3.20.20.60">
    <property type="entry name" value="Phosphoenolpyruvate-binding domains"/>
    <property type="match status" value="1"/>
</dbReference>
<feature type="binding site" evidence="4">
    <location>
        <position position="123"/>
    </location>
    <ligand>
        <name>substrate</name>
    </ligand>
</feature>
<feature type="binding site" evidence="5">
    <location>
        <position position="148"/>
    </location>
    <ligand>
        <name>Mg(2+)</name>
        <dbReference type="ChEBI" id="CHEBI:18420"/>
    </ligand>
</feature>
<dbReference type="KEGG" id="mlz:F6J85_03745"/>
<dbReference type="GO" id="GO:0006107">
    <property type="term" value="P:oxaloacetate metabolic process"/>
    <property type="evidence" value="ECO:0007669"/>
    <property type="project" value="TreeGrafter"/>
</dbReference>
<evidence type="ECO:0000256" key="2">
    <source>
        <dbReference type="ARBA" id="ARBA00022723"/>
    </source>
</evidence>
<dbReference type="GO" id="GO:0016829">
    <property type="term" value="F:lyase activity"/>
    <property type="evidence" value="ECO:0007669"/>
    <property type="project" value="UniProtKB-KW"/>
</dbReference>
<protein>
    <submittedName>
        <fullName evidence="7">CoA ester lyase</fullName>
    </submittedName>
</protein>
<dbReference type="PANTHER" id="PTHR32308">
    <property type="entry name" value="LYASE BETA SUBUNIT, PUTATIVE (AFU_ORTHOLOGUE AFUA_4G13030)-RELATED"/>
    <property type="match status" value="1"/>
</dbReference>
<dbReference type="Pfam" id="PF03328">
    <property type="entry name" value="HpcH_HpaI"/>
    <property type="match status" value="1"/>
</dbReference>
<accession>A0A5J6L1J3</accession>
<evidence type="ECO:0000256" key="4">
    <source>
        <dbReference type="PIRSR" id="PIRSR015582-1"/>
    </source>
</evidence>
<dbReference type="SUPFAM" id="SSF51621">
    <property type="entry name" value="Phosphoenolpyruvate/pyruvate domain"/>
    <property type="match status" value="1"/>
</dbReference>
<dbReference type="InterPro" id="IPR011206">
    <property type="entry name" value="Citrate_lyase_beta/mcl1/mcl2"/>
</dbReference>
<evidence type="ECO:0000256" key="5">
    <source>
        <dbReference type="PIRSR" id="PIRSR015582-2"/>
    </source>
</evidence>
<dbReference type="Proteomes" id="UP000325516">
    <property type="component" value="Chromosome"/>
</dbReference>
<reference evidence="8" key="1">
    <citation type="submission" date="2019-09" db="EMBL/GenBank/DDBJ databases">
        <title>Mumia zhuanghuii sp. nov. isolated from the intestinal contents of plateau pika (Ochotona curzoniae) in the Qinghai-Tibet plateau of China.</title>
        <authorList>
            <person name="Tian Z."/>
        </authorList>
    </citation>
    <scope>NUCLEOTIDE SEQUENCE [LARGE SCALE GENOMIC DNA]</scope>
    <source>
        <strain evidence="8">L-031</strain>
    </source>
</reference>